<protein>
    <submittedName>
        <fullName evidence="3">Cell wall hydrolase</fullName>
    </submittedName>
</protein>
<feature type="domain" description="Cell wall hydrolase SleB" evidence="2">
    <location>
        <begin position="93"/>
        <end position="201"/>
    </location>
</feature>
<evidence type="ECO:0000256" key="1">
    <source>
        <dbReference type="SAM" id="MobiDB-lite"/>
    </source>
</evidence>
<sequence length="369" mass="38806">MALHGSGFGFNSPAPRPLPQGEIQRLQAAADATSATELRAVAPQDALAINASIPLSNASNPAARPFVWTSNEESRARSIDCLTAAIYYEAAREPADGQRAVAQVVLNRVRHPAYPDTVCGVVFEGAQRYTGCQFSFTCDGSLRRAPMQGYWDRAHDIAVAALNGYVYAPVGWATHYHANYVVPYWSSTLVKTAVVGAHIFYRWTGGWGRPPAFVNRYAGAEPLIHWRGGFGQPTAAERLAAAAAAGDRDAIAAAAAAEARRGSVDSFANAVLRRYDVPITSANANALIAARAAEDPQMSDSARWALTGQSASPPQRPLGRWATTPEESSPPNAQPAPAPAAGPAHVAGAPAVPVNAPPPAAPAATTTRR</sequence>
<dbReference type="AlphaFoldDB" id="A0A5C6TX74"/>
<feature type="region of interest" description="Disordered" evidence="1">
    <location>
        <begin position="307"/>
        <end position="369"/>
    </location>
</feature>
<dbReference type="Gene3D" id="1.10.10.2520">
    <property type="entry name" value="Cell wall hydrolase SleB, domain 1"/>
    <property type="match status" value="1"/>
</dbReference>
<name>A0A5C6TX74_9SPHN</name>
<organism evidence="3 4">
    <name type="scientific">Allosphingosinicella ginsenosidimutans</name>
    <dbReference type="NCBI Taxonomy" id="1176539"/>
    <lineage>
        <taxon>Bacteria</taxon>
        <taxon>Pseudomonadati</taxon>
        <taxon>Pseudomonadota</taxon>
        <taxon>Alphaproteobacteria</taxon>
        <taxon>Sphingomonadales</taxon>
        <taxon>Sphingomonadaceae</taxon>
        <taxon>Allosphingosinicella</taxon>
    </lineage>
</organism>
<keyword evidence="4" id="KW-1185">Reference proteome</keyword>
<evidence type="ECO:0000313" key="3">
    <source>
        <dbReference type="EMBL" id="TXC65022.1"/>
    </source>
</evidence>
<comment type="caution">
    <text evidence="3">The sequence shown here is derived from an EMBL/GenBank/DDBJ whole genome shotgun (WGS) entry which is preliminary data.</text>
</comment>
<reference evidence="3 4" key="1">
    <citation type="journal article" date="2015" name="J. Microbiol.">
        <title>Sphingosinicella ginsenosidimutans sp. nov., with ginsenoside converting activity.</title>
        <authorList>
            <person name="Kim J.K."/>
            <person name="Kang M.S."/>
            <person name="Park S.C."/>
            <person name="Kim K.M."/>
            <person name="Choi K."/>
            <person name="Yoon M.H."/>
            <person name="Im W.T."/>
        </authorList>
    </citation>
    <scope>NUCLEOTIDE SEQUENCE [LARGE SCALE GENOMIC DNA]</scope>
    <source>
        <strain evidence="3 4">BS-11</strain>
    </source>
</reference>
<proteinExistence type="predicted"/>
<keyword evidence="3" id="KW-0378">Hydrolase</keyword>
<dbReference type="InterPro" id="IPR042047">
    <property type="entry name" value="SleB_dom1"/>
</dbReference>
<dbReference type="OrthoDB" id="9785345at2"/>
<evidence type="ECO:0000259" key="2">
    <source>
        <dbReference type="Pfam" id="PF07486"/>
    </source>
</evidence>
<feature type="compositionally biased region" description="Low complexity" evidence="1">
    <location>
        <begin position="341"/>
        <end position="354"/>
    </location>
</feature>
<evidence type="ECO:0000313" key="4">
    <source>
        <dbReference type="Proteomes" id="UP000321249"/>
    </source>
</evidence>
<dbReference type="Proteomes" id="UP000321249">
    <property type="component" value="Unassembled WGS sequence"/>
</dbReference>
<dbReference type="Pfam" id="PF07486">
    <property type="entry name" value="Hydrolase_2"/>
    <property type="match status" value="1"/>
</dbReference>
<accession>A0A5C6TX74</accession>
<dbReference type="InterPro" id="IPR011105">
    <property type="entry name" value="Cell_wall_hydrolase_SleB"/>
</dbReference>
<dbReference type="EMBL" id="VOQQ01000001">
    <property type="protein sequence ID" value="TXC65022.1"/>
    <property type="molecule type" value="Genomic_DNA"/>
</dbReference>
<dbReference type="GO" id="GO:0016787">
    <property type="term" value="F:hydrolase activity"/>
    <property type="evidence" value="ECO:0007669"/>
    <property type="project" value="UniProtKB-KW"/>
</dbReference>
<gene>
    <name evidence="3" type="ORF">FRZ32_10915</name>
</gene>